<dbReference type="EMBL" id="SUMB01000012">
    <property type="protein sequence ID" value="TJZ44529.1"/>
    <property type="molecule type" value="Genomic_DNA"/>
</dbReference>
<sequence>MELRGRTVVLYGDFDSIGRDEAIRRLEALGARVADTVTAGTDLVFLAFGERGPLPRSDEMLRTPQFDEEALLGMLERAEGGGSSPTYDPPPFLAPTALAAAAGSDELRALLDGADWSAFTPHRDLPPLRARLAELERSEGVTDAHRLATRRLCDSGEARLLHPYGHEVEIVGHALSPDGRYLATGSWVGDDYDAGGVLQIWEVASGRCVNAVPGIIGGIGWPDYGRTMQWSADSTRLAMAYCTNMVGVWSPTGGSMDPIAAISVSDGNSRPSEFALSPDGRSVYFHCGTNGDGGLQGCLVPLDRGELDWLPNHVEAEHPYAMARRLPEAVRKEFDRLGARPDEDGFRVGQWIERPVWSPDGTRLFGANALCVDAGTRQVLWYAQANLSCPSPDGRLVAAVTDRGLFFRDAADGRTRCGPFALGKPCSLRWAGGRTDPQTNRLAVLTPGSGTAAPAVHIFDDERHVGSVSIAHPEWRDDDKWGGDVNAWAWAPGGERAACLTSEDTVEVWSLADPARARRLRVLAAGGADAVHWGADDTLVLVGAACVRFVRADTGEAVGDFPFLRVPEGPRPVEGDAAEEFARQIFALDDRTWAMTLEPGAVIAPHGREDALDSVLTWAVGRRLAWPVRWGGLQVLPDALTAADLLDSEDGEILREYREDLAERADSGEPSAWPPPNTAGVDELYEAVRRSLAHLDHDRWGFAIGPYLRAAARLRVRHGAPEAALALIDDVPDVTDRIAAASDVAVLLARAGRAHAARTAFDCAESLVAEVVGKEMNADIAASFGAACHALGDPGRAEDWFRRARAAISVEPNPWEDHLAVLHAVLECGREDLAREILADRSSHPRAGYTSEPEWLVYLVRGGRIDLAREFQRLPGWEVPYEVLTALAEAGRPDLLEGWGEHNWSVDEELVERAHLAAAAGTPPVRPLTPTDLDVEELAKDYAEIQQTPHARRQRPIELLIQSAAECGHLSAVLDLLELVPLSDDFNDRPSAAFGALWLALTGFNRPPW</sequence>
<dbReference type="AlphaFoldDB" id="A0A4U0MU81"/>
<evidence type="ECO:0000313" key="1">
    <source>
        <dbReference type="EMBL" id="TJZ44529.1"/>
    </source>
</evidence>
<dbReference type="OrthoDB" id="3795380at2"/>
<reference evidence="1 2" key="1">
    <citation type="submission" date="2019-04" db="EMBL/GenBank/DDBJ databases">
        <title>Streptomyces piniterrae sp. nov., a heliquinomycin-producing actinomycete isolated from rhizosphere soil of Pinus yunnanensis.</title>
        <authorList>
            <person name="Zhuang X."/>
            <person name="Zhao J."/>
        </authorList>
    </citation>
    <scope>NUCLEOTIDE SEQUENCE [LARGE SCALE GENOMIC DNA]</scope>
    <source>
        <strain evidence="2">jys28</strain>
    </source>
</reference>
<evidence type="ECO:0000313" key="2">
    <source>
        <dbReference type="Proteomes" id="UP000308697"/>
    </source>
</evidence>
<accession>A0A4U0MU81</accession>
<comment type="caution">
    <text evidence="1">The sequence shown here is derived from an EMBL/GenBank/DDBJ whole genome shotgun (WGS) entry which is preliminary data.</text>
</comment>
<dbReference type="Proteomes" id="UP000308697">
    <property type="component" value="Unassembled WGS sequence"/>
</dbReference>
<organism evidence="1 2">
    <name type="scientific">Streptomyces piniterrae</name>
    <dbReference type="NCBI Taxonomy" id="2571125"/>
    <lineage>
        <taxon>Bacteria</taxon>
        <taxon>Bacillati</taxon>
        <taxon>Actinomycetota</taxon>
        <taxon>Actinomycetes</taxon>
        <taxon>Kitasatosporales</taxon>
        <taxon>Streptomycetaceae</taxon>
        <taxon>Streptomyces</taxon>
    </lineage>
</organism>
<dbReference type="SUPFAM" id="SSF82171">
    <property type="entry name" value="DPP6 N-terminal domain-like"/>
    <property type="match status" value="1"/>
</dbReference>
<name>A0A4U0MU81_9ACTN</name>
<proteinExistence type="predicted"/>
<evidence type="ECO:0008006" key="3">
    <source>
        <dbReference type="Google" id="ProtNLM"/>
    </source>
</evidence>
<dbReference type="InterPro" id="IPR036420">
    <property type="entry name" value="BRCT_dom_sf"/>
</dbReference>
<dbReference type="RefSeq" id="WP_136743288.1">
    <property type="nucleotide sequence ID" value="NZ_SUMB01000012.1"/>
</dbReference>
<dbReference type="InterPro" id="IPR015943">
    <property type="entry name" value="WD40/YVTN_repeat-like_dom_sf"/>
</dbReference>
<keyword evidence="2" id="KW-1185">Reference proteome</keyword>
<gene>
    <name evidence="1" type="ORF">FCH28_29765</name>
</gene>
<protein>
    <recommendedName>
        <fullName evidence="3">WD40 repeat domain-containing protein</fullName>
    </recommendedName>
</protein>
<dbReference type="Gene3D" id="2.130.10.10">
    <property type="entry name" value="YVTN repeat-like/Quinoprotein amine dehydrogenase"/>
    <property type="match status" value="2"/>
</dbReference>
<dbReference type="Gene3D" id="3.40.50.10190">
    <property type="entry name" value="BRCT domain"/>
    <property type="match status" value="1"/>
</dbReference>